<dbReference type="EMBL" id="QEYI01000001">
    <property type="protein sequence ID" value="PWE23157.1"/>
    <property type="molecule type" value="Genomic_DNA"/>
</dbReference>
<protein>
    <submittedName>
        <fullName evidence="2">TonB C-terminal domain-containing protein</fullName>
    </submittedName>
</protein>
<gene>
    <name evidence="2" type="ORF">DF188_00295</name>
</gene>
<dbReference type="RefSeq" id="WP_109065244.1">
    <property type="nucleotide sequence ID" value="NZ_JAUQUE010000004.1"/>
</dbReference>
<dbReference type="STRING" id="28200.GCA_001572935_01492"/>
<reference evidence="2 3" key="1">
    <citation type="submission" date="2018-05" db="EMBL/GenBank/DDBJ databases">
        <title>Antimicrobial susceptibility testing and genomic analysis of Arcobacter skirrowii strains and one Arcobacter butzleri isolated from German poultry farms.</title>
        <authorList>
            <person name="Haenel I."/>
            <person name="Hotzel H."/>
            <person name="Tomaso H."/>
            <person name="Busch A."/>
        </authorList>
    </citation>
    <scope>NUCLEOTIDE SEQUENCE [LARGE SCALE GENOMIC DNA]</scope>
    <source>
        <strain evidence="3">v</strain>
    </source>
</reference>
<proteinExistence type="predicted"/>
<accession>A0A2U2C297</accession>
<dbReference type="Pfam" id="PF13103">
    <property type="entry name" value="TonB_2"/>
    <property type="match status" value="1"/>
</dbReference>
<keyword evidence="1" id="KW-0472">Membrane</keyword>
<keyword evidence="1" id="KW-1133">Transmembrane helix</keyword>
<feature type="transmembrane region" description="Helical" evidence="1">
    <location>
        <begin position="12"/>
        <end position="32"/>
    </location>
</feature>
<organism evidence="2 3">
    <name type="scientific">Aliarcobacter skirrowii</name>
    <dbReference type="NCBI Taxonomy" id="28200"/>
    <lineage>
        <taxon>Bacteria</taxon>
        <taxon>Pseudomonadati</taxon>
        <taxon>Campylobacterota</taxon>
        <taxon>Epsilonproteobacteria</taxon>
        <taxon>Campylobacterales</taxon>
        <taxon>Arcobacteraceae</taxon>
        <taxon>Aliarcobacter</taxon>
    </lineage>
</organism>
<name>A0A2U2C297_9BACT</name>
<comment type="caution">
    <text evidence="2">The sequence shown here is derived from an EMBL/GenBank/DDBJ whole genome shotgun (WGS) entry which is preliminary data.</text>
</comment>
<dbReference type="Proteomes" id="UP000245014">
    <property type="component" value="Unassembled WGS sequence"/>
</dbReference>
<dbReference type="AlphaFoldDB" id="A0A2U2C297"/>
<sequence length="249" mass="28742">MDKMKSSSTFFLSGFIAFSLYFITIIFVSFYITSSDTKVYSFKDTSIQIDLQMFETKSSKIETSKIVKQEIKKEPEIIKQQEASVSNKKFDAKSLFANFSETAKKTEDEKINNIKKSIDPKRFKGPEFIKEKREPISLDRVFENNKTSTSLNSSSSGDNQEDDEYMKEINNLLSKWTPISESKELKAVVIISIDSNGTFDYSFLRFSNNEIFDNSLKIFLDTQKTINYPIPKKGNIRIEVEFKQKDKNG</sequence>
<keyword evidence="1" id="KW-0812">Transmembrane</keyword>
<evidence type="ECO:0000313" key="3">
    <source>
        <dbReference type="Proteomes" id="UP000245014"/>
    </source>
</evidence>
<evidence type="ECO:0000256" key="1">
    <source>
        <dbReference type="SAM" id="Phobius"/>
    </source>
</evidence>
<evidence type="ECO:0000313" key="2">
    <source>
        <dbReference type="EMBL" id="PWE23157.1"/>
    </source>
</evidence>